<protein>
    <recommendedName>
        <fullName evidence="5">Ig-like domain-containing protein</fullName>
    </recommendedName>
</protein>
<dbReference type="GO" id="GO:0006955">
    <property type="term" value="P:immune response"/>
    <property type="evidence" value="ECO:0000318"/>
    <property type="project" value="GO_Central"/>
</dbReference>
<dbReference type="GO" id="GO:0005576">
    <property type="term" value="C:extracellular region"/>
    <property type="evidence" value="ECO:0007669"/>
    <property type="project" value="UniProtKB-ARBA"/>
</dbReference>
<dbReference type="GO" id="GO:0016020">
    <property type="term" value="C:membrane"/>
    <property type="evidence" value="ECO:0007669"/>
    <property type="project" value="UniProtKB-ARBA"/>
</dbReference>
<dbReference type="InParanoid" id="A0A5F8G2X4"/>
<dbReference type="Pfam" id="PF07686">
    <property type="entry name" value="V-set"/>
    <property type="match status" value="1"/>
</dbReference>
<dbReference type="OMA" id="EPEDIYF"/>
<keyword evidence="1" id="KW-0391">Immunity</keyword>
<dbReference type="Proteomes" id="UP000002280">
    <property type="component" value="Chromosome 1"/>
</dbReference>
<reference evidence="6" key="3">
    <citation type="submission" date="2025-09" db="UniProtKB">
        <authorList>
            <consortium name="Ensembl"/>
        </authorList>
    </citation>
    <scope>IDENTIFICATION</scope>
</reference>
<keyword evidence="7" id="KW-1185">Reference proteome</keyword>
<evidence type="ECO:0000256" key="3">
    <source>
        <dbReference type="ARBA" id="ARBA00043265"/>
    </source>
</evidence>
<evidence type="ECO:0000256" key="1">
    <source>
        <dbReference type="ARBA" id="ARBA00022859"/>
    </source>
</evidence>
<dbReference type="GeneTree" id="ENSGT00940000153770"/>
<dbReference type="PANTHER" id="PTHR23267">
    <property type="entry name" value="IMMUNOGLOBULIN LIGHT CHAIN"/>
    <property type="match status" value="1"/>
</dbReference>
<evidence type="ECO:0000259" key="5">
    <source>
        <dbReference type="PROSITE" id="PS50835"/>
    </source>
</evidence>
<evidence type="ECO:0000313" key="7">
    <source>
        <dbReference type="Proteomes" id="UP000002280"/>
    </source>
</evidence>
<name>A0A5F8G2X4_MONDO</name>
<dbReference type="Gene3D" id="2.60.40.10">
    <property type="entry name" value="Immunoglobulins"/>
    <property type="match status" value="1"/>
</dbReference>
<proteinExistence type="predicted"/>
<dbReference type="InterPro" id="IPR050150">
    <property type="entry name" value="IgV_Light_Chain"/>
</dbReference>
<dbReference type="Ensembl" id="ENSMODT00000085233.1">
    <property type="protein sequence ID" value="ENSMODP00000041799.1"/>
    <property type="gene ID" value="ENSMODG00000043703.1"/>
</dbReference>
<reference evidence="6 7" key="1">
    <citation type="journal article" date="2007" name="Nature">
        <title>Genome of the marsupial Monodelphis domestica reveals innovation in non-coding sequences.</title>
        <authorList>
            <person name="Mikkelsen T.S."/>
            <person name="Wakefield M.J."/>
            <person name="Aken B."/>
            <person name="Amemiya C.T."/>
            <person name="Chang J.L."/>
            <person name="Duke S."/>
            <person name="Garber M."/>
            <person name="Gentles A.J."/>
            <person name="Goodstadt L."/>
            <person name="Heger A."/>
            <person name="Jurka J."/>
            <person name="Kamal M."/>
            <person name="Mauceli E."/>
            <person name="Searle S.M."/>
            <person name="Sharpe T."/>
            <person name="Baker M.L."/>
            <person name="Batzer M.A."/>
            <person name="Benos P.V."/>
            <person name="Belov K."/>
            <person name="Clamp M."/>
            <person name="Cook A."/>
            <person name="Cuff J."/>
            <person name="Das R."/>
            <person name="Davidow L."/>
            <person name="Deakin J.E."/>
            <person name="Fazzari M.J."/>
            <person name="Glass J.L."/>
            <person name="Grabherr M."/>
            <person name="Greally J.M."/>
            <person name="Gu W."/>
            <person name="Hore T.A."/>
            <person name="Huttley G.A."/>
            <person name="Kleber M."/>
            <person name="Jirtle R.L."/>
            <person name="Koina E."/>
            <person name="Lee J.T."/>
            <person name="Mahony S."/>
            <person name="Marra M.A."/>
            <person name="Miller R.D."/>
            <person name="Nicholls R.D."/>
            <person name="Oda M."/>
            <person name="Papenfuss A.T."/>
            <person name="Parra Z.E."/>
            <person name="Pollock D.D."/>
            <person name="Ray D.A."/>
            <person name="Schein J.E."/>
            <person name="Speed T.P."/>
            <person name="Thompson K."/>
            <person name="VandeBerg J.L."/>
            <person name="Wade C.M."/>
            <person name="Walker J.A."/>
            <person name="Waters P.D."/>
            <person name="Webber C."/>
            <person name="Weidman J.R."/>
            <person name="Xie X."/>
            <person name="Zody M.C."/>
            <person name="Baldwin J."/>
            <person name="Abdouelleil A."/>
            <person name="Abdulkadir J."/>
            <person name="Abebe A."/>
            <person name="Abera B."/>
            <person name="Abreu J."/>
            <person name="Acer S.C."/>
            <person name="Aftuck L."/>
            <person name="Alexander A."/>
            <person name="An P."/>
            <person name="Anderson E."/>
            <person name="Anderson S."/>
            <person name="Arachi H."/>
            <person name="Azer M."/>
            <person name="Bachantsang P."/>
            <person name="Barry A."/>
            <person name="Bayul T."/>
            <person name="Berlin A."/>
            <person name="Bessette D."/>
            <person name="Bloom T."/>
            <person name="Bloom T."/>
            <person name="Boguslavskiy L."/>
            <person name="Bonnet C."/>
            <person name="Boukhgalter B."/>
            <person name="Bourzgui I."/>
            <person name="Brown A."/>
            <person name="Cahill P."/>
            <person name="Channer S."/>
            <person name="Cheshatsang Y."/>
            <person name="Chuda L."/>
            <person name="Citroen M."/>
            <person name="Collymore A."/>
            <person name="Cooke P."/>
            <person name="Costello M."/>
            <person name="D'Aco K."/>
            <person name="Daza R."/>
            <person name="De Haan G."/>
            <person name="DeGray S."/>
            <person name="DeMaso C."/>
            <person name="Dhargay N."/>
            <person name="Dooley K."/>
            <person name="Dooley E."/>
            <person name="Doricent M."/>
            <person name="Dorje P."/>
            <person name="Dorjee K."/>
            <person name="Dupes A."/>
            <person name="Elong R."/>
            <person name="Falk J."/>
            <person name="Farina A."/>
            <person name="Faro S."/>
            <person name="Ferguson D."/>
            <person name="Fisher S."/>
            <person name="Foley C.D."/>
            <person name="Franke A."/>
            <person name="Friedrich D."/>
            <person name="Gadbois L."/>
            <person name="Gearin G."/>
            <person name="Gearin C.R."/>
            <person name="Giannoukos G."/>
            <person name="Goode T."/>
            <person name="Graham J."/>
            <person name="Grandbois E."/>
            <person name="Grewal S."/>
            <person name="Gyaltsen K."/>
            <person name="Hafez N."/>
            <person name="Hagos B."/>
            <person name="Hall J."/>
            <person name="Henson C."/>
            <person name="Hollinger A."/>
            <person name="Honan T."/>
            <person name="Huard M.D."/>
            <person name="Hughes L."/>
            <person name="Hurhula B."/>
            <person name="Husby M.E."/>
            <person name="Kamat A."/>
            <person name="Kanga B."/>
            <person name="Kashin S."/>
            <person name="Khazanovich D."/>
            <person name="Kisner P."/>
            <person name="Lance K."/>
            <person name="Lara M."/>
            <person name="Lee W."/>
            <person name="Lennon N."/>
            <person name="Letendre F."/>
            <person name="LeVine R."/>
            <person name="Lipovsky A."/>
            <person name="Liu X."/>
            <person name="Liu J."/>
            <person name="Liu S."/>
            <person name="Lokyitsang T."/>
            <person name="Lokyitsang Y."/>
            <person name="Lubonja R."/>
            <person name="Lui A."/>
            <person name="MacDonald P."/>
            <person name="Magnisalis V."/>
            <person name="Maru K."/>
            <person name="Matthews C."/>
            <person name="McCusker W."/>
            <person name="McDonough S."/>
            <person name="Mehta T."/>
            <person name="Meldrim J."/>
            <person name="Meneus L."/>
            <person name="Mihai O."/>
            <person name="Mihalev A."/>
            <person name="Mihova T."/>
            <person name="Mittelman R."/>
            <person name="Mlenga V."/>
            <person name="Montmayeur A."/>
            <person name="Mulrain L."/>
            <person name="Navidi A."/>
            <person name="Naylor J."/>
            <person name="Negash T."/>
            <person name="Nguyen T."/>
            <person name="Nguyen N."/>
            <person name="Nicol R."/>
            <person name="Norbu C."/>
            <person name="Norbu N."/>
            <person name="Novod N."/>
            <person name="O'Neill B."/>
            <person name="Osman S."/>
            <person name="Markiewicz E."/>
            <person name="Oyono O.L."/>
            <person name="Patti C."/>
            <person name="Phunkhang P."/>
            <person name="Pierre F."/>
            <person name="Priest M."/>
            <person name="Raghuraman S."/>
            <person name="Rege F."/>
            <person name="Reyes R."/>
            <person name="Rise C."/>
            <person name="Rogov P."/>
            <person name="Ross K."/>
            <person name="Ryan E."/>
            <person name="Settipalli S."/>
            <person name="Shea T."/>
            <person name="Sherpa N."/>
            <person name="Shi L."/>
            <person name="Shih D."/>
            <person name="Sparrow T."/>
            <person name="Spaulding J."/>
            <person name="Stalker J."/>
            <person name="Stange-Thomann N."/>
            <person name="Stavropoulos S."/>
            <person name="Stone C."/>
            <person name="Strader C."/>
            <person name="Tesfaye S."/>
            <person name="Thomson T."/>
            <person name="Thoulutsang Y."/>
            <person name="Thoulutsang D."/>
            <person name="Topham K."/>
            <person name="Topping I."/>
            <person name="Tsamla T."/>
            <person name="Vassiliev H."/>
            <person name="Vo A."/>
            <person name="Wangchuk T."/>
            <person name="Wangdi T."/>
            <person name="Weiand M."/>
            <person name="Wilkinson J."/>
            <person name="Wilson A."/>
            <person name="Yadav S."/>
            <person name="Young G."/>
            <person name="Yu Q."/>
            <person name="Zembek L."/>
            <person name="Zhong D."/>
            <person name="Zimmer A."/>
            <person name="Zwirko Z."/>
            <person name="Jaffe D.B."/>
            <person name="Alvarez P."/>
            <person name="Brockman W."/>
            <person name="Butler J."/>
            <person name="Chin C."/>
            <person name="Gnerre S."/>
            <person name="MacCallum I."/>
            <person name="Graves J.A."/>
            <person name="Ponting C.P."/>
            <person name="Breen M."/>
            <person name="Samollow P.B."/>
            <person name="Lander E.S."/>
            <person name="Lindblad-Toh K."/>
        </authorList>
    </citation>
    <scope>NUCLEOTIDE SEQUENCE [LARGE SCALE GENOMIC DNA]</scope>
</reference>
<dbReference type="AlphaFoldDB" id="A0A5F8G2X4"/>
<dbReference type="Bgee" id="ENSMODG00000043703">
    <property type="expression patterns" value="Expressed in lung and 4 other cell types or tissues"/>
</dbReference>
<dbReference type="PROSITE" id="PS50835">
    <property type="entry name" value="IG_LIKE"/>
    <property type="match status" value="1"/>
</dbReference>
<dbReference type="SMART" id="SM00406">
    <property type="entry name" value="IGv"/>
    <property type="match status" value="1"/>
</dbReference>
<accession>A0A5F8G2X4</accession>
<dbReference type="GO" id="GO:0002250">
    <property type="term" value="P:adaptive immune response"/>
    <property type="evidence" value="ECO:0007669"/>
    <property type="project" value="UniProtKB-KW"/>
</dbReference>
<evidence type="ECO:0000256" key="4">
    <source>
        <dbReference type="SAM" id="SignalP"/>
    </source>
</evidence>
<organism evidence="6 7">
    <name type="scientific">Monodelphis domestica</name>
    <name type="common">Gray short-tailed opossum</name>
    <dbReference type="NCBI Taxonomy" id="13616"/>
    <lineage>
        <taxon>Eukaryota</taxon>
        <taxon>Metazoa</taxon>
        <taxon>Chordata</taxon>
        <taxon>Craniata</taxon>
        <taxon>Vertebrata</taxon>
        <taxon>Euteleostomi</taxon>
        <taxon>Mammalia</taxon>
        <taxon>Metatheria</taxon>
        <taxon>Didelphimorphia</taxon>
        <taxon>Didelphidae</taxon>
        <taxon>Monodelphis</taxon>
    </lineage>
</organism>
<dbReference type="InterPro" id="IPR013783">
    <property type="entry name" value="Ig-like_fold"/>
</dbReference>
<keyword evidence="3" id="KW-1280">Immunoglobulin</keyword>
<dbReference type="InterPro" id="IPR013106">
    <property type="entry name" value="Ig_V-set"/>
</dbReference>
<feature type="domain" description="Ig-like" evidence="5">
    <location>
        <begin position="16"/>
        <end position="111"/>
    </location>
</feature>
<dbReference type="GO" id="GO:0019814">
    <property type="term" value="C:immunoglobulin complex"/>
    <property type="evidence" value="ECO:0000318"/>
    <property type="project" value="GO_Central"/>
</dbReference>
<evidence type="ECO:0000256" key="2">
    <source>
        <dbReference type="ARBA" id="ARBA00023130"/>
    </source>
</evidence>
<dbReference type="FunFam" id="2.60.40.10:FF:000212">
    <property type="entry name" value="Immunoglobulin kappa chain variable 12-38"/>
    <property type="match status" value="1"/>
</dbReference>
<reference evidence="6" key="2">
    <citation type="submission" date="2025-08" db="UniProtKB">
        <authorList>
            <consortium name="Ensembl"/>
        </authorList>
    </citation>
    <scope>IDENTIFICATION</scope>
</reference>
<dbReference type="InterPro" id="IPR007110">
    <property type="entry name" value="Ig-like_dom"/>
</dbReference>
<dbReference type="SMART" id="SM00409">
    <property type="entry name" value="IG"/>
    <property type="match status" value="1"/>
</dbReference>
<dbReference type="FunCoup" id="A0A5F8G2X4">
    <property type="interactions" value="371"/>
</dbReference>
<dbReference type="InterPro" id="IPR036179">
    <property type="entry name" value="Ig-like_dom_sf"/>
</dbReference>
<evidence type="ECO:0000313" key="6">
    <source>
        <dbReference type="Ensembl" id="ENSMODP00000041799.1"/>
    </source>
</evidence>
<feature type="signal peptide" evidence="4">
    <location>
        <begin position="1"/>
        <end position="20"/>
    </location>
</feature>
<keyword evidence="4" id="KW-0732">Signal</keyword>
<dbReference type="InterPro" id="IPR003599">
    <property type="entry name" value="Ig_sub"/>
</dbReference>
<dbReference type="SUPFAM" id="SSF48726">
    <property type="entry name" value="Immunoglobulin"/>
    <property type="match status" value="1"/>
</dbReference>
<sequence length="220" mass="24059">MESPAQLLCLLLFLLPGSQEEVILTQSPASVSVSLGERVTIKCKASQSLLHSDGNTYLYWYQHKKGELIKALIYRVSNLHSGVPSRFSGSGSGTDFTLTISRVEPEDIYFCGQGTSFPYTQFSCLKQKGPQIIQSLSSGAKILSPESWVNSNWFSKIKIKLISSVFLEALSLVSIIYSIAQEDAGHGRNSGQCVTLVKFSILSHSSTICKIGVILLFISN</sequence>
<feature type="chain" id="PRO_5023862065" description="Ig-like domain-containing protein" evidence="4">
    <location>
        <begin position="21"/>
        <end position="220"/>
    </location>
</feature>
<keyword evidence="2" id="KW-1064">Adaptive immunity</keyword>